<evidence type="ECO:0000313" key="5">
    <source>
        <dbReference type="EMBL" id="PWA85045.1"/>
    </source>
</evidence>
<dbReference type="Pfam" id="PF04258">
    <property type="entry name" value="Peptidase_A22B"/>
    <property type="match status" value="1"/>
</dbReference>
<keyword evidence="6" id="KW-1185">Reference proteome</keyword>
<evidence type="ECO:0000313" key="6">
    <source>
        <dbReference type="Proteomes" id="UP000245207"/>
    </source>
</evidence>
<comment type="subcellular location">
    <subcellularLocation>
        <location evidence="1">Endoplasmic reticulum membrane</location>
        <topology evidence="1">Multi-pass membrane protein</topology>
    </subcellularLocation>
</comment>
<dbReference type="PANTHER" id="PTHR12174:SF23">
    <property type="entry name" value="MINOR HISTOCOMPATIBILITY ANTIGEN H13"/>
    <property type="match status" value="1"/>
</dbReference>
<feature type="transmembrane region" description="Helical" evidence="4">
    <location>
        <begin position="179"/>
        <end position="199"/>
    </location>
</feature>
<evidence type="ECO:0000256" key="2">
    <source>
        <dbReference type="ARBA" id="ARBA00022670"/>
    </source>
</evidence>
<dbReference type="OrthoDB" id="29661at2759"/>
<protein>
    <submittedName>
        <fullName evidence="5">Signal peptide peptidase 1</fullName>
    </submittedName>
</protein>
<dbReference type="EMBL" id="PKPP01001165">
    <property type="protein sequence ID" value="PWA85045.1"/>
    <property type="molecule type" value="Genomic_DNA"/>
</dbReference>
<feature type="transmembrane region" description="Helical" evidence="4">
    <location>
        <begin position="211"/>
        <end position="230"/>
    </location>
</feature>
<evidence type="ECO:0000256" key="4">
    <source>
        <dbReference type="SAM" id="Phobius"/>
    </source>
</evidence>
<evidence type="ECO:0000256" key="1">
    <source>
        <dbReference type="ARBA" id="ARBA00004477"/>
    </source>
</evidence>
<dbReference type="GO" id="GO:0042500">
    <property type="term" value="F:aspartic endopeptidase activity, intramembrane cleaving"/>
    <property type="evidence" value="ECO:0007669"/>
    <property type="project" value="InterPro"/>
</dbReference>
<dbReference type="InterPro" id="IPR007369">
    <property type="entry name" value="Peptidase_A22B_SPP"/>
</dbReference>
<organism evidence="5 6">
    <name type="scientific">Artemisia annua</name>
    <name type="common">Sweet wormwood</name>
    <dbReference type="NCBI Taxonomy" id="35608"/>
    <lineage>
        <taxon>Eukaryota</taxon>
        <taxon>Viridiplantae</taxon>
        <taxon>Streptophyta</taxon>
        <taxon>Embryophyta</taxon>
        <taxon>Tracheophyta</taxon>
        <taxon>Spermatophyta</taxon>
        <taxon>Magnoliopsida</taxon>
        <taxon>eudicotyledons</taxon>
        <taxon>Gunneridae</taxon>
        <taxon>Pentapetalae</taxon>
        <taxon>asterids</taxon>
        <taxon>campanulids</taxon>
        <taxon>Asterales</taxon>
        <taxon>Asteraceae</taxon>
        <taxon>Asteroideae</taxon>
        <taxon>Anthemideae</taxon>
        <taxon>Artemisiinae</taxon>
        <taxon>Artemisia</taxon>
    </lineage>
</organism>
<keyword evidence="2" id="KW-0645">Protease</keyword>
<keyword evidence="4" id="KW-0472">Membrane</keyword>
<dbReference type="GO" id="GO:0033619">
    <property type="term" value="P:membrane protein proteolysis"/>
    <property type="evidence" value="ECO:0007669"/>
    <property type="project" value="TreeGrafter"/>
</dbReference>
<keyword evidence="4" id="KW-1133">Transmembrane helix</keyword>
<comment type="caution">
    <text evidence="5">The sequence shown here is derived from an EMBL/GenBank/DDBJ whole genome shotgun (WGS) entry which is preliminary data.</text>
</comment>
<gene>
    <name evidence="5" type="ORF">CTI12_AA154810</name>
</gene>
<dbReference type="GO" id="GO:0098554">
    <property type="term" value="C:cytoplasmic side of endoplasmic reticulum membrane"/>
    <property type="evidence" value="ECO:0007669"/>
    <property type="project" value="TreeGrafter"/>
</dbReference>
<proteinExistence type="predicted"/>
<name>A0A2U1PH04_ARTAN</name>
<dbReference type="GO" id="GO:0098553">
    <property type="term" value="C:lumenal side of endoplasmic reticulum membrane"/>
    <property type="evidence" value="ECO:0007669"/>
    <property type="project" value="TreeGrafter"/>
</dbReference>
<sequence length="274" mass="31181">MKMTKNTKNLKKVGSFVSQSIVENMTKSAKAEEVIGIDMLTTQREPDMINMMEKDSHWHLMTPEYQVATSKVATTPPMVNSVWMTKFSVAHQLQLITSYHGLSRSKAIVEGVILPLRTLNALWRTYLRPEWKKRLTNHSWKCWQSGFRMKMKEEFDSLTFKQCLRIIVRRLTLIFPTRVVACPYSMLGLGDIVIPALLLRFDVSRGSKSNYFKSAFSGYAVGVILTIVVMNRFQAAQVDSEGFQIHLLPHSSSVTFYTTITRCPGSPTTINTTT</sequence>
<dbReference type="GO" id="GO:0006465">
    <property type="term" value="P:signal peptide processing"/>
    <property type="evidence" value="ECO:0007669"/>
    <property type="project" value="TreeGrafter"/>
</dbReference>
<keyword evidence="4" id="KW-0812">Transmembrane</keyword>
<dbReference type="STRING" id="35608.A0A2U1PH04"/>
<keyword evidence="2" id="KW-0378">Hydrolase</keyword>
<dbReference type="AlphaFoldDB" id="A0A2U1PH04"/>
<reference evidence="5 6" key="1">
    <citation type="journal article" date="2018" name="Mol. Plant">
        <title>The genome of Artemisia annua provides insight into the evolution of Asteraceae family and artemisinin biosynthesis.</title>
        <authorList>
            <person name="Shen Q."/>
            <person name="Zhang L."/>
            <person name="Liao Z."/>
            <person name="Wang S."/>
            <person name="Yan T."/>
            <person name="Shi P."/>
            <person name="Liu M."/>
            <person name="Fu X."/>
            <person name="Pan Q."/>
            <person name="Wang Y."/>
            <person name="Lv Z."/>
            <person name="Lu X."/>
            <person name="Zhang F."/>
            <person name="Jiang W."/>
            <person name="Ma Y."/>
            <person name="Chen M."/>
            <person name="Hao X."/>
            <person name="Li L."/>
            <person name="Tang Y."/>
            <person name="Lv G."/>
            <person name="Zhou Y."/>
            <person name="Sun X."/>
            <person name="Brodelius P.E."/>
            <person name="Rose J.K.C."/>
            <person name="Tang K."/>
        </authorList>
    </citation>
    <scope>NUCLEOTIDE SEQUENCE [LARGE SCALE GENOMIC DNA]</scope>
    <source>
        <strain evidence="6">cv. Huhao1</strain>
        <tissue evidence="5">Leaf</tissue>
    </source>
</reference>
<dbReference type="PANTHER" id="PTHR12174">
    <property type="entry name" value="SIGNAL PEPTIDE PEPTIDASE"/>
    <property type="match status" value="1"/>
</dbReference>
<evidence type="ECO:0000256" key="3">
    <source>
        <dbReference type="ARBA" id="ARBA00022824"/>
    </source>
</evidence>
<keyword evidence="3" id="KW-0256">Endoplasmic reticulum</keyword>
<dbReference type="Proteomes" id="UP000245207">
    <property type="component" value="Unassembled WGS sequence"/>
</dbReference>
<accession>A0A2U1PH04</accession>